<feature type="transmembrane region" description="Helical" evidence="1">
    <location>
        <begin position="20"/>
        <end position="40"/>
    </location>
</feature>
<proteinExistence type="predicted"/>
<feature type="transmembrane region" description="Helical" evidence="1">
    <location>
        <begin position="47"/>
        <end position="66"/>
    </location>
</feature>
<evidence type="ECO:0000313" key="2">
    <source>
        <dbReference type="EMBL" id="ORW07157.1"/>
    </source>
</evidence>
<feature type="transmembrane region" description="Helical" evidence="1">
    <location>
        <begin position="123"/>
        <end position="143"/>
    </location>
</feature>
<reference evidence="2 3" key="1">
    <citation type="submission" date="2016-01" db="EMBL/GenBank/DDBJ databases">
        <title>The new phylogeny of the genus Mycobacterium.</title>
        <authorList>
            <person name="Tarcisio F."/>
            <person name="Conor M."/>
            <person name="Antonella G."/>
            <person name="Elisabetta G."/>
            <person name="Giulia F.S."/>
            <person name="Sara T."/>
            <person name="Anna F."/>
            <person name="Clotilde B."/>
            <person name="Roberto B."/>
            <person name="Veronica D.S."/>
            <person name="Fabio R."/>
            <person name="Monica P."/>
            <person name="Olivier J."/>
            <person name="Enrico T."/>
            <person name="Nicola S."/>
        </authorList>
    </citation>
    <scope>NUCLEOTIDE SEQUENCE [LARGE SCALE GENOMIC DNA]</scope>
    <source>
        <strain evidence="2 3">DSM 45394</strain>
    </source>
</reference>
<accession>A0A1X1Y7R7</accession>
<gene>
    <name evidence="2" type="ORF">AWC16_21965</name>
</gene>
<feature type="transmembrane region" description="Helical" evidence="1">
    <location>
        <begin position="72"/>
        <end position="91"/>
    </location>
</feature>
<dbReference type="Proteomes" id="UP000193866">
    <property type="component" value="Unassembled WGS sequence"/>
</dbReference>
<dbReference type="AlphaFoldDB" id="A0A1X1Y7R7"/>
<keyword evidence="1" id="KW-0472">Membrane</keyword>
<dbReference type="EMBL" id="LQPG01000053">
    <property type="protein sequence ID" value="ORW07157.1"/>
    <property type="molecule type" value="Genomic_DNA"/>
</dbReference>
<keyword evidence="3" id="KW-1185">Reference proteome</keyword>
<evidence type="ECO:0000256" key="1">
    <source>
        <dbReference type="SAM" id="Phobius"/>
    </source>
</evidence>
<dbReference type="STRING" id="1108812.AWC16_21965"/>
<comment type="caution">
    <text evidence="2">The sequence shown here is derived from an EMBL/GenBank/DDBJ whole genome shotgun (WGS) entry which is preliminary data.</text>
</comment>
<dbReference type="RefSeq" id="WP_085266699.1">
    <property type="nucleotide sequence ID" value="NZ_JACKVG010000011.1"/>
</dbReference>
<organism evidence="2 3">
    <name type="scientific">Mycolicibacter longobardus</name>
    <dbReference type="NCBI Taxonomy" id="1108812"/>
    <lineage>
        <taxon>Bacteria</taxon>
        <taxon>Bacillati</taxon>
        <taxon>Actinomycetota</taxon>
        <taxon>Actinomycetes</taxon>
        <taxon>Mycobacteriales</taxon>
        <taxon>Mycobacteriaceae</taxon>
        <taxon>Mycolicibacter</taxon>
    </lineage>
</organism>
<keyword evidence="1" id="KW-1133">Transmembrane helix</keyword>
<evidence type="ECO:0000313" key="3">
    <source>
        <dbReference type="Proteomes" id="UP000193866"/>
    </source>
</evidence>
<keyword evidence="1" id="KW-0812">Transmembrane</keyword>
<feature type="transmembrane region" description="Helical" evidence="1">
    <location>
        <begin position="155"/>
        <end position="179"/>
    </location>
</feature>
<protein>
    <submittedName>
        <fullName evidence="2">Uncharacterized protein</fullName>
    </submittedName>
</protein>
<name>A0A1X1Y7R7_9MYCO</name>
<sequence length="260" mass="27570">MGVLLGFVPWAVYWVLAGNAPPLVAAAVALAVAATVLATCRDAPTRLLGVGAVATFTVLAVLPPVFSWAQPWVLPLSFAGLFATLLTSMALGRSVVEAVAKADLPAAVVQTELFSPIVNRLTWIWLGALAAMSVSAVVPAIALSDATLGGARCPATYLCHWVIPFGILAGAVIASHILADRMTAGFDDAVRKTSFVAFIDLEIDQLYYLAQEHANREVGPGEEAYNVTVGTKPTPLLGDETRVSWPSTYKVRQRSNSRRQ</sequence>